<evidence type="ECO:0000313" key="1">
    <source>
        <dbReference type="EMBL" id="MBC2680813.1"/>
    </source>
</evidence>
<name>A0A7X1G978_9PSED</name>
<dbReference type="Proteomes" id="UP000546173">
    <property type="component" value="Unassembled WGS sequence"/>
</dbReference>
<feature type="non-terminal residue" evidence="1">
    <location>
        <position position="109"/>
    </location>
</feature>
<reference evidence="1 2" key="1">
    <citation type="submission" date="2020-08" db="EMBL/GenBank/DDBJ databases">
        <title>Pseudomonas sp. nov.</title>
        <authorList>
            <person name="Gieschler S."/>
            <person name="Fiedler G."/>
            <person name="Brinks E."/>
            <person name="Boehnlein C."/>
            <person name="Franz C.M.A.P."/>
            <person name="Kabisch J."/>
        </authorList>
    </citation>
    <scope>NUCLEOTIDE SEQUENCE [LARGE SCALE GENOMIC DNA]</scope>
    <source>
        <strain evidence="1 2">MBT-2</strain>
    </source>
</reference>
<organism evidence="1 2">
    <name type="scientific">Pseudomonas baltica</name>
    <dbReference type="NCBI Taxonomy" id="2762576"/>
    <lineage>
        <taxon>Bacteria</taxon>
        <taxon>Pseudomonadati</taxon>
        <taxon>Pseudomonadota</taxon>
        <taxon>Gammaproteobacteria</taxon>
        <taxon>Pseudomonadales</taxon>
        <taxon>Pseudomonadaceae</taxon>
        <taxon>Pseudomonas</taxon>
    </lineage>
</organism>
<dbReference type="EMBL" id="JACMYH010000025">
    <property type="protein sequence ID" value="MBC2680813.1"/>
    <property type="molecule type" value="Genomic_DNA"/>
</dbReference>
<protein>
    <submittedName>
        <fullName evidence="1">Uncharacterized protein</fullName>
    </submittedName>
</protein>
<keyword evidence="2" id="KW-1185">Reference proteome</keyword>
<accession>A0A7X1G978</accession>
<dbReference type="RefSeq" id="WP_185795505.1">
    <property type="nucleotide sequence ID" value="NZ_JACMYH010000025.1"/>
</dbReference>
<comment type="caution">
    <text evidence="1">The sequence shown here is derived from an EMBL/GenBank/DDBJ whole genome shotgun (WGS) entry which is preliminary data.</text>
</comment>
<evidence type="ECO:0000313" key="2">
    <source>
        <dbReference type="Proteomes" id="UP000546173"/>
    </source>
</evidence>
<dbReference type="AlphaFoldDB" id="A0A7X1G978"/>
<proteinExistence type="predicted"/>
<gene>
    <name evidence="1" type="ORF">H7993_20705</name>
</gene>
<sequence length="109" mass="11616">PAFVGGTLKVRWTGPNGSDVLEKSVTSTGVLRVPVPRAALIDANLNQSVDVWYELVPATGPSGRSQHVLLSVINSASQPWPMPEVWDFSNAPVNPFIPIKPGTQEANTA</sequence>
<feature type="non-terminal residue" evidence="1">
    <location>
        <position position="1"/>
    </location>
</feature>